<evidence type="ECO:0000313" key="3">
    <source>
        <dbReference type="Proteomes" id="UP001652642"/>
    </source>
</evidence>
<dbReference type="Proteomes" id="UP001652642">
    <property type="component" value="Chromosome 6"/>
</dbReference>
<sequence length="370" mass="36900">MRREGGTWVEHGQGIQDDAASSDPAFCGAQIVRDRTADSFRMASLNLYTLFLFLCLAGISLQGGMKPSRNGQVGLYLPSYMRGVTAMQPGAGLGPAGAKAGRYPFYGTQGLPTGLGTQNGFGAGQGFRGQPGYGVPAGYGAGYRGVGYPRAGLPFGVLGHRGKTSKAGYGAGPSAGGYQAIGIQQAYPGGVGAGGYPSNGLQNGDGNGYGAGGNGFPSTGPQPGGYGNGNGARGPYGTPLEGPAGDPTAAKYGGAGQLPYSGQSQQPEATGLGGDYSARRYGGPQLSFGSQPVRTGLDDNGNGLGYMNGVDSQANGLGAAGAYVPLATGQVAGGYGPGQALGGFGGKESKYGMNGFLGNRYRVRCASGKC</sequence>
<feature type="compositionally biased region" description="Gly residues" evidence="1">
    <location>
        <begin position="205"/>
        <end position="215"/>
    </location>
</feature>
<feature type="region of interest" description="Disordered" evidence="1">
    <location>
        <begin position="1"/>
        <end position="21"/>
    </location>
</feature>
<protein>
    <submittedName>
        <fullName evidence="4">Glycine-rich extracellular protein 1 isoform X1</fullName>
    </submittedName>
</protein>
<keyword evidence="2" id="KW-0472">Membrane</keyword>
<feature type="region of interest" description="Disordered" evidence="1">
    <location>
        <begin position="205"/>
        <end position="278"/>
    </location>
</feature>
<keyword evidence="2" id="KW-0812">Transmembrane</keyword>
<evidence type="ECO:0000256" key="1">
    <source>
        <dbReference type="SAM" id="MobiDB-lite"/>
    </source>
</evidence>
<evidence type="ECO:0000313" key="4">
    <source>
        <dbReference type="RefSeq" id="XP_072860609.1"/>
    </source>
</evidence>
<proteinExistence type="predicted"/>
<reference evidence="4" key="1">
    <citation type="submission" date="2025-08" db="UniProtKB">
        <authorList>
            <consortium name="RefSeq"/>
        </authorList>
    </citation>
    <scope>IDENTIFICATION</scope>
</reference>
<keyword evidence="3" id="KW-1185">Reference proteome</keyword>
<gene>
    <name evidence="4" type="primary">GREP1</name>
</gene>
<keyword evidence="2" id="KW-1133">Transmembrane helix</keyword>
<feature type="compositionally biased region" description="Gly residues" evidence="1">
    <location>
        <begin position="222"/>
        <end position="234"/>
    </location>
</feature>
<dbReference type="GeneID" id="110088379"/>
<name>A0ABM5GSH8_9SAUR</name>
<evidence type="ECO:0000256" key="2">
    <source>
        <dbReference type="SAM" id="Phobius"/>
    </source>
</evidence>
<feature type="transmembrane region" description="Helical" evidence="2">
    <location>
        <begin position="45"/>
        <end position="65"/>
    </location>
</feature>
<dbReference type="RefSeq" id="XP_072860609.1">
    <property type="nucleotide sequence ID" value="XM_073004508.1"/>
</dbReference>
<accession>A0ABM5GSH8</accession>
<organism evidence="3 4">
    <name type="scientific">Pogona vitticeps</name>
    <name type="common">central bearded dragon</name>
    <dbReference type="NCBI Taxonomy" id="103695"/>
    <lineage>
        <taxon>Eukaryota</taxon>
        <taxon>Metazoa</taxon>
        <taxon>Chordata</taxon>
        <taxon>Craniata</taxon>
        <taxon>Vertebrata</taxon>
        <taxon>Euteleostomi</taxon>
        <taxon>Lepidosauria</taxon>
        <taxon>Squamata</taxon>
        <taxon>Bifurcata</taxon>
        <taxon>Unidentata</taxon>
        <taxon>Episquamata</taxon>
        <taxon>Toxicofera</taxon>
        <taxon>Iguania</taxon>
        <taxon>Acrodonta</taxon>
        <taxon>Agamidae</taxon>
        <taxon>Amphibolurinae</taxon>
        <taxon>Pogona</taxon>
    </lineage>
</organism>